<dbReference type="InterPro" id="IPR025498">
    <property type="entry name" value="DUF4389"/>
</dbReference>
<sequence length="215" mass="25165">MQEYQPYESPAYPVTFAVDYPDRQLNRLTSFFRLFVAIPIFIVLGSVAGGTWQWSYDQGEAAAAGAGGLLFFGPLLLIVFRQKYPRWWFDWNLELQRFANRVGIYVLLMNDRYPSTDDHQSVHLDYRYPEVRTELNRWLPLVKWLLAIPHYIVLFFLHIGLLVAVIVTWFAVLFTGRYPRGLFDYAEGVLRWQNRVTGYAVTLVTDQYPPFRLGP</sequence>
<evidence type="ECO:0000256" key="1">
    <source>
        <dbReference type="SAM" id="Phobius"/>
    </source>
</evidence>
<evidence type="ECO:0000313" key="2">
    <source>
        <dbReference type="EMBL" id="SEF18473.1"/>
    </source>
</evidence>
<reference evidence="3" key="1">
    <citation type="submission" date="2016-10" db="EMBL/GenBank/DDBJ databases">
        <authorList>
            <person name="Varghese N."/>
            <person name="Submissions S."/>
        </authorList>
    </citation>
    <scope>NUCLEOTIDE SEQUENCE [LARGE SCALE GENOMIC DNA]</scope>
    <source>
        <strain evidence="3">DSM 45237</strain>
    </source>
</reference>
<dbReference type="Proteomes" id="UP000181980">
    <property type="component" value="Unassembled WGS sequence"/>
</dbReference>
<protein>
    <recommendedName>
        <fullName evidence="4">DUF4389 domain-containing protein</fullName>
    </recommendedName>
</protein>
<dbReference type="OrthoDB" id="156718at2"/>
<dbReference type="Pfam" id="PF14333">
    <property type="entry name" value="DUF4389"/>
    <property type="match status" value="1"/>
</dbReference>
<evidence type="ECO:0000313" key="3">
    <source>
        <dbReference type="Proteomes" id="UP000181980"/>
    </source>
</evidence>
<keyword evidence="1" id="KW-0812">Transmembrane</keyword>
<dbReference type="EMBL" id="FNUC01000004">
    <property type="protein sequence ID" value="SEF18473.1"/>
    <property type="molecule type" value="Genomic_DNA"/>
</dbReference>
<dbReference type="STRING" id="561176.SAMN04488561_6534"/>
<name>A0A1H5PX90_9ACTN</name>
<dbReference type="RefSeq" id="WP_069112000.1">
    <property type="nucleotide sequence ID" value="NZ_FNUC01000004.1"/>
</dbReference>
<feature type="transmembrane region" description="Helical" evidence="1">
    <location>
        <begin position="61"/>
        <end position="80"/>
    </location>
</feature>
<feature type="transmembrane region" description="Helical" evidence="1">
    <location>
        <begin position="151"/>
        <end position="174"/>
    </location>
</feature>
<gene>
    <name evidence="2" type="ORF">SAMN04488561_6534</name>
</gene>
<keyword evidence="1" id="KW-0472">Membrane</keyword>
<proteinExistence type="predicted"/>
<evidence type="ECO:0008006" key="4">
    <source>
        <dbReference type="Google" id="ProtNLM"/>
    </source>
</evidence>
<organism evidence="2 3">
    <name type="scientific">Jiangella alba</name>
    <dbReference type="NCBI Taxonomy" id="561176"/>
    <lineage>
        <taxon>Bacteria</taxon>
        <taxon>Bacillati</taxon>
        <taxon>Actinomycetota</taxon>
        <taxon>Actinomycetes</taxon>
        <taxon>Jiangellales</taxon>
        <taxon>Jiangellaceae</taxon>
        <taxon>Jiangella</taxon>
    </lineage>
</organism>
<dbReference type="AlphaFoldDB" id="A0A1H5PX90"/>
<keyword evidence="1" id="KW-1133">Transmembrane helix</keyword>
<feature type="transmembrane region" description="Helical" evidence="1">
    <location>
        <begin position="31"/>
        <end position="55"/>
    </location>
</feature>
<accession>A0A1H5PX90</accession>
<keyword evidence="3" id="KW-1185">Reference proteome</keyword>